<dbReference type="FunFam" id="3.30.160.60:FF:001498">
    <property type="entry name" value="Zinc finger protein 404"/>
    <property type="match status" value="1"/>
</dbReference>
<dbReference type="GO" id="GO:0008270">
    <property type="term" value="F:zinc ion binding"/>
    <property type="evidence" value="ECO:0007669"/>
    <property type="project" value="UniProtKB-KW"/>
</dbReference>
<evidence type="ECO:0000256" key="3">
    <source>
        <dbReference type="ARBA" id="ARBA00022737"/>
    </source>
</evidence>
<reference evidence="8" key="1">
    <citation type="submission" date="2022-08" db="UniProtKB">
        <authorList>
            <consortium name="EnsemblMetazoa"/>
        </authorList>
    </citation>
    <scope>IDENTIFICATION</scope>
    <source>
        <strain evidence="8">Israel</strain>
    </source>
</reference>
<protein>
    <recommendedName>
        <fullName evidence="7">C2H2-type domain-containing protein</fullName>
    </recommendedName>
</protein>
<dbReference type="SUPFAM" id="SSF57667">
    <property type="entry name" value="beta-beta-alpha zinc fingers"/>
    <property type="match status" value="3"/>
</dbReference>
<dbReference type="EMBL" id="AJVK01007931">
    <property type="status" value="NOT_ANNOTATED_CDS"/>
    <property type="molecule type" value="Genomic_DNA"/>
</dbReference>
<comment type="subcellular location">
    <subcellularLocation>
        <location evidence="1">Nucleus</location>
    </subcellularLocation>
</comment>
<keyword evidence="6" id="KW-0539">Nucleus</keyword>
<evidence type="ECO:0000256" key="5">
    <source>
        <dbReference type="ARBA" id="ARBA00022833"/>
    </source>
</evidence>
<evidence type="ECO:0000259" key="7">
    <source>
        <dbReference type="PROSITE" id="PS50157"/>
    </source>
</evidence>
<feature type="domain" description="C2H2-type" evidence="7">
    <location>
        <begin position="262"/>
        <end position="289"/>
    </location>
</feature>
<feature type="domain" description="C2H2-type" evidence="7">
    <location>
        <begin position="346"/>
        <end position="373"/>
    </location>
</feature>
<evidence type="ECO:0000256" key="1">
    <source>
        <dbReference type="ARBA" id="ARBA00004123"/>
    </source>
</evidence>
<keyword evidence="3" id="KW-0677">Repeat</keyword>
<evidence type="ECO:0000313" key="9">
    <source>
        <dbReference type="Proteomes" id="UP000092462"/>
    </source>
</evidence>
<dbReference type="FunFam" id="3.30.160.60:FF:000176">
    <property type="entry name" value="zinc finger protein 70"/>
    <property type="match status" value="1"/>
</dbReference>
<sequence length="390" mass="45464">NIFTLLTKHSDTPIYKILERITGVEFIEVEESSNAVICHSCFLKIDEYDMALKTVQKIENEFMFFLNRPNTDKDTEIIVEMIKEEHDIAHVCLQENIFLDKSMVKAEERPTQHLRNRNERIEPKRLGNSRKLLKTVEVVEDTTQNVKKNNEDISRVKEHKPQFVENYTLIDGVLEECSEPVYTISKTNHEHLIRPRTRGEELLSNAMQVTRDSNLKILPQKARKLFNKKPPHPIKCSKCSKDFLSRSEYKLHVKTHEDDLKVICYICGATYKSKSALAIHMGVHNGVTPFECPICKKFFTQKGALVRHMPIHTGEKPYQCEKCGKQFIHYSSFHMHQLSHDDIRTKKCPICGLKLRSNSHLNRHMRVHSGEKPYACPTCGQKFAQRYKRF</sequence>
<dbReference type="PANTHER" id="PTHR16515:SF66">
    <property type="entry name" value="C2H2-TYPE DOMAIN-CONTAINING PROTEIN"/>
    <property type="match status" value="1"/>
</dbReference>
<proteinExistence type="predicted"/>
<name>A0A1B0DP72_PHLPP</name>
<dbReference type="GO" id="GO:0005634">
    <property type="term" value="C:nucleus"/>
    <property type="evidence" value="ECO:0007669"/>
    <property type="project" value="UniProtKB-SubCell"/>
</dbReference>
<evidence type="ECO:0000256" key="6">
    <source>
        <dbReference type="ARBA" id="ARBA00023242"/>
    </source>
</evidence>
<dbReference type="Pfam" id="PF00096">
    <property type="entry name" value="zf-C2H2"/>
    <property type="match status" value="4"/>
</dbReference>
<keyword evidence="4" id="KW-0863">Zinc-finger</keyword>
<feature type="domain" description="C2H2-type" evidence="7">
    <location>
        <begin position="234"/>
        <end position="261"/>
    </location>
</feature>
<dbReference type="Proteomes" id="UP000092462">
    <property type="component" value="Unassembled WGS sequence"/>
</dbReference>
<dbReference type="PANTHER" id="PTHR16515">
    <property type="entry name" value="PR DOMAIN ZINC FINGER PROTEIN"/>
    <property type="match status" value="1"/>
</dbReference>
<organism evidence="8 9">
    <name type="scientific">Phlebotomus papatasi</name>
    <name type="common">Sandfly</name>
    <dbReference type="NCBI Taxonomy" id="29031"/>
    <lineage>
        <taxon>Eukaryota</taxon>
        <taxon>Metazoa</taxon>
        <taxon>Ecdysozoa</taxon>
        <taxon>Arthropoda</taxon>
        <taxon>Hexapoda</taxon>
        <taxon>Insecta</taxon>
        <taxon>Pterygota</taxon>
        <taxon>Neoptera</taxon>
        <taxon>Endopterygota</taxon>
        <taxon>Diptera</taxon>
        <taxon>Nematocera</taxon>
        <taxon>Psychodoidea</taxon>
        <taxon>Psychodidae</taxon>
        <taxon>Phlebotomus</taxon>
        <taxon>Phlebotomus</taxon>
    </lineage>
</organism>
<dbReference type="Gene3D" id="3.30.160.60">
    <property type="entry name" value="Classic Zinc Finger"/>
    <property type="match status" value="5"/>
</dbReference>
<feature type="domain" description="C2H2-type" evidence="7">
    <location>
        <begin position="318"/>
        <end position="345"/>
    </location>
</feature>
<dbReference type="InterPro" id="IPR013087">
    <property type="entry name" value="Znf_C2H2_type"/>
</dbReference>
<dbReference type="EnsemblMetazoa" id="PPAI010308-RA">
    <property type="protein sequence ID" value="PPAI010308-PA"/>
    <property type="gene ID" value="PPAI010308"/>
</dbReference>
<dbReference type="InterPro" id="IPR036236">
    <property type="entry name" value="Znf_C2H2_sf"/>
</dbReference>
<evidence type="ECO:0000256" key="4">
    <source>
        <dbReference type="ARBA" id="ARBA00022771"/>
    </source>
</evidence>
<dbReference type="PROSITE" id="PS00028">
    <property type="entry name" value="ZINC_FINGER_C2H2_1"/>
    <property type="match status" value="5"/>
</dbReference>
<accession>A0A1B0DP72</accession>
<evidence type="ECO:0000256" key="2">
    <source>
        <dbReference type="ARBA" id="ARBA00022723"/>
    </source>
</evidence>
<dbReference type="PROSITE" id="PS50157">
    <property type="entry name" value="ZINC_FINGER_C2H2_2"/>
    <property type="match status" value="5"/>
</dbReference>
<dbReference type="VEuPathDB" id="VectorBase:PPAPM1_008281"/>
<dbReference type="InterPro" id="IPR050331">
    <property type="entry name" value="Zinc_finger"/>
</dbReference>
<keyword evidence="9" id="KW-1185">Reference proteome</keyword>
<evidence type="ECO:0000313" key="8">
    <source>
        <dbReference type="EnsemblMetazoa" id="PPAI010308-PA"/>
    </source>
</evidence>
<feature type="domain" description="C2H2-type" evidence="7">
    <location>
        <begin position="290"/>
        <end position="317"/>
    </location>
</feature>
<dbReference type="VEuPathDB" id="VectorBase:PPAI010308"/>
<dbReference type="GO" id="GO:0010468">
    <property type="term" value="P:regulation of gene expression"/>
    <property type="evidence" value="ECO:0007669"/>
    <property type="project" value="TreeGrafter"/>
</dbReference>
<dbReference type="AlphaFoldDB" id="A0A1B0DP72"/>
<keyword evidence="5" id="KW-0862">Zinc</keyword>
<keyword evidence="2" id="KW-0479">Metal-binding</keyword>
<dbReference type="SMART" id="SM00355">
    <property type="entry name" value="ZnF_C2H2"/>
    <property type="match status" value="5"/>
</dbReference>